<gene>
    <name evidence="1" type="ORF">HS088_TW18G00485</name>
</gene>
<evidence type="ECO:0000313" key="1">
    <source>
        <dbReference type="EMBL" id="KAF5731800.1"/>
    </source>
</evidence>
<proteinExistence type="predicted"/>
<dbReference type="InParanoid" id="A0A7J7CCJ5"/>
<reference evidence="1 2" key="1">
    <citation type="journal article" date="2020" name="Nat. Commun.">
        <title>Genome of Tripterygium wilfordii and identification of cytochrome P450 involved in triptolide biosynthesis.</title>
        <authorList>
            <person name="Tu L."/>
            <person name="Su P."/>
            <person name="Zhang Z."/>
            <person name="Gao L."/>
            <person name="Wang J."/>
            <person name="Hu T."/>
            <person name="Zhou J."/>
            <person name="Zhang Y."/>
            <person name="Zhao Y."/>
            <person name="Liu Y."/>
            <person name="Song Y."/>
            <person name="Tong Y."/>
            <person name="Lu Y."/>
            <person name="Yang J."/>
            <person name="Xu C."/>
            <person name="Jia M."/>
            <person name="Peters R.J."/>
            <person name="Huang L."/>
            <person name="Gao W."/>
        </authorList>
    </citation>
    <scope>NUCLEOTIDE SEQUENCE [LARGE SCALE GENOMIC DNA]</scope>
    <source>
        <strain evidence="2">cv. XIE 37</strain>
        <tissue evidence="1">Leaf</tissue>
    </source>
</reference>
<organism evidence="1 2">
    <name type="scientific">Tripterygium wilfordii</name>
    <name type="common">Thunder God vine</name>
    <dbReference type="NCBI Taxonomy" id="458696"/>
    <lineage>
        <taxon>Eukaryota</taxon>
        <taxon>Viridiplantae</taxon>
        <taxon>Streptophyta</taxon>
        <taxon>Embryophyta</taxon>
        <taxon>Tracheophyta</taxon>
        <taxon>Spermatophyta</taxon>
        <taxon>Magnoliopsida</taxon>
        <taxon>eudicotyledons</taxon>
        <taxon>Gunneridae</taxon>
        <taxon>Pentapetalae</taxon>
        <taxon>rosids</taxon>
        <taxon>fabids</taxon>
        <taxon>Celastrales</taxon>
        <taxon>Celastraceae</taxon>
        <taxon>Tripterygium</taxon>
    </lineage>
</organism>
<dbReference type="EMBL" id="JAAARO010000018">
    <property type="protein sequence ID" value="KAF5731800.1"/>
    <property type="molecule type" value="Genomic_DNA"/>
</dbReference>
<evidence type="ECO:0000313" key="2">
    <source>
        <dbReference type="Proteomes" id="UP000593562"/>
    </source>
</evidence>
<accession>A0A7J7CCJ5</accession>
<protein>
    <submittedName>
        <fullName evidence="1">Uncharacterized protein</fullName>
    </submittedName>
</protein>
<keyword evidence="2" id="KW-1185">Reference proteome</keyword>
<dbReference type="Proteomes" id="UP000593562">
    <property type="component" value="Unassembled WGS sequence"/>
</dbReference>
<dbReference type="OrthoDB" id="1914706at2759"/>
<dbReference type="FunCoup" id="A0A7J7CCJ5">
    <property type="interactions" value="8"/>
</dbReference>
<name>A0A7J7CCJ5_TRIWF</name>
<sequence>MGLSSTPIRRRRSNELYQEMMEKRQLFLRSYQFSRKRSLTERIKRSLKRVFWFGLRLRSTHKISNFVWSRLRYLILYRRKRRFIHLLNSQNHTCFGCS</sequence>
<dbReference type="AlphaFoldDB" id="A0A7J7CCJ5"/>
<comment type="caution">
    <text evidence="1">The sequence shown here is derived from an EMBL/GenBank/DDBJ whole genome shotgun (WGS) entry which is preliminary data.</text>
</comment>